<dbReference type="RefSeq" id="XP_025530765.1">
    <property type="nucleotide sequence ID" value="XM_025666815.1"/>
</dbReference>
<dbReference type="EMBL" id="KZ824776">
    <property type="protein sequence ID" value="RAH84871.1"/>
    <property type="molecule type" value="Genomic_DNA"/>
</dbReference>
<reference evidence="2 3" key="1">
    <citation type="submission" date="2018-02" db="EMBL/GenBank/DDBJ databases">
        <title>The genomes of Aspergillus section Nigri reveals drivers in fungal speciation.</title>
        <authorList>
            <consortium name="DOE Joint Genome Institute"/>
            <person name="Vesth T.C."/>
            <person name="Nybo J."/>
            <person name="Theobald S."/>
            <person name="Brandl J."/>
            <person name="Frisvad J.C."/>
            <person name="Nielsen K.F."/>
            <person name="Lyhne E.K."/>
            <person name="Kogle M.E."/>
            <person name="Kuo A."/>
            <person name="Riley R."/>
            <person name="Clum A."/>
            <person name="Nolan M."/>
            <person name="Lipzen A."/>
            <person name="Salamov A."/>
            <person name="Henrissat B."/>
            <person name="Wiebenga A."/>
            <person name="De vries R.P."/>
            <person name="Grigoriev I.V."/>
            <person name="Mortensen U.H."/>
            <person name="Andersen M.R."/>
            <person name="Baker S.E."/>
        </authorList>
    </citation>
    <scope>NUCLEOTIDE SEQUENCE [LARGE SCALE GENOMIC DNA]</scope>
    <source>
        <strain evidence="2 3">CBS 114.51</strain>
    </source>
</reference>
<proteinExistence type="predicted"/>
<evidence type="ECO:0000256" key="1">
    <source>
        <dbReference type="SAM" id="MobiDB-lite"/>
    </source>
</evidence>
<evidence type="ECO:0000313" key="3">
    <source>
        <dbReference type="Proteomes" id="UP000249497"/>
    </source>
</evidence>
<gene>
    <name evidence="2" type="ORF">BO86DRAFT_208853</name>
</gene>
<organism evidence="2 3">
    <name type="scientific">Aspergillus japonicus CBS 114.51</name>
    <dbReference type="NCBI Taxonomy" id="1448312"/>
    <lineage>
        <taxon>Eukaryota</taxon>
        <taxon>Fungi</taxon>
        <taxon>Dikarya</taxon>
        <taxon>Ascomycota</taxon>
        <taxon>Pezizomycotina</taxon>
        <taxon>Eurotiomycetes</taxon>
        <taxon>Eurotiomycetidae</taxon>
        <taxon>Eurotiales</taxon>
        <taxon>Aspergillaceae</taxon>
        <taxon>Aspergillus</taxon>
        <taxon>Aspergillus subgen. Circumdati</taxon>
    </lineage>
</organism>
<feature type="region of interest" description="Disordered" evidence="1">
    <location>
        <begin position="17"/>
        <end position="87"/>
    </location>
</feature>
<protein>
    <submittedName>
        <fullName evidence="2">Uncharacterized protein</fullName>
    </submittedName>
</protein>
<dbReference type="Proteomes" id="UP000249497">
    <property type="component" value="Unassembled WGS sequence"/>
</dbReference>
<dbReference type="GeneID" id="37170507"/>
<sequence>MKSSTVLYSTINHRITTYTLPIPSTAHPKRQRDPPFPSSSKQRTKHLAPPAATTSSTRKQQASPKTGNPSTCQRQDEEGIQTRTPPL</sequence>
<feature type="compositionally biased region" description="Polar residues" evidence="1">
    <location>
        <begin position="52"/>
        <end position="73"/>
    </location>
</feature>
<accession>A0A8T8X9W3</accession>
<dbReference type="AlphaFoldDB" id="A0A8T8X9W3"/>
<name>A0A8T8X9W3_ASPJA</name>
<keyword evidence="3" id="KW-1185">Reference proteome</keyword>
<evidence type="ECO:0000313" key="2">
    <source>
        <dbReference type="EMBL" id="RAH84871.1"/>
    </source>
</evidence>